<reference evidence="2" key="1">
    <citation type="submission" date="2021-08" db="EMBL/GenBank/DDBJ databases">
        <authorList>
            <person name="Misof B."/>
            <person name="Oliver O."/>
            <person name="Podsiadlowski L."/>
            <person name="Donath A."/>
            <person name="Peters R."/>
            <person name="Mayer C."/>
            <person name="Rust J."/>
            <person name="Gunkel S."/>
            <person name="Lesny P."/>
            <person name="Martin S."/>
            <person name="Oeyen J.P."/>
            <person name="Petersen M."/>
            <person name="Panagiotis P."/>
            <person name="Wilbrandt J."/>
            <person name="Tanja T."/>
        </authorList>
    </citation>
    <scope>NUCLEOTIDE SEQUENCE</scope>
    <source>
        <strain evidence="2">GBR_01_08_01A</strain>
        <tissue evidence="2">Thorax + abdomen</tissue>
    </source>
</reference>
<dbReference type="AlphaFoldDB" id="A0AAD9RBA1"/>
<protein>
    <submittedName>
        <fullName evidence="2">Uncharacterized protein</fullName>
    </submittedName>
</protein>
<evidence type="ECO:0000313" key="2">
    <source>
        <dbReference type="EMBL" id="KAK2576203.1"/>
    </source>
</evidence>
<organism evidence="2 3">
    <name type="scientific">Odynerus spinipes</name>
    <dbReference type="NCBI Taxonomy" id="1348599"/>
    <lineage>
        <taxon>Eukaryota</taxon>
        <taxon>Metazoa</taxon>
        <taxon>Ecdysozoa</taxon>
        <taxon>Arthropoda</taxon>
        <taxon>Hexapoda</taxon>
        <taxon>Insecta</taxon>
        <taxon>Pterygota</taxon>
        <taxon>Neoptera</taxon>
        <taxon>Endopterygota</taxon>
        <taxon>Hymenoptera</taxon>
        <taxon>Apocrita</taxon>
        <taxon>Aculeata</taxon>
        <taxon>Vespoidea</taxon>
        <taxon>Vespidae</taxon>
        <taxon>Eumeninae</taxon>
        <taxon>Odynerus</taxon>
    </lineage>
</organism>
<dbReference type="Proteomes" id="UP001258017">
    <property type="component" value="Unassembled WGS sequence"/>
</dbReference>
<comment type="caution">
    <text evidence="2">The sequence shown here is derived from an EMBL/GenBank/DDBJ whole genome shotgun (WGS) entry which is preliminary data.</text>
</comment>
<keyword evidence="3" id="KW-1185">Reference proteome</keyword>
<accession>A0AAD9RBA1</accession>
<feature type="region of interest" description="Disordered" evidence="1">
    <location>
        <begin position="1"/>
        <end position="79"/>
    </location>
</feature>
<sequence length="79" mass="8636">MRSAHSPAPERVSELGSKLPTMTARSTENRLPLYRVSSYSGETVGSDERAPDPTNLSLKADSHFCPSPSRGKLDLNTLY</sequence>
<evidence type="ECO:0000256" key="1">
    <source>
        <dbReference type="SAM" id="MobiDB-lite"/>
    </source>
</evidence>
<proteinExistence type="predicted"/>
<gene>
    <name evidence="2" type="ORF">KPH14_008408</name>
</gene>
<evidence type="ECO:0000313" key="3">
    <source>
        <dbReference type="Proteomes" id="UP001258017"/>
    </source>
</evidence>
<reference evidence="2" key="2">
    <citation type="journal article" date="2023" name="Commun. Biol.">
        <title>Intrasexual cuticular hydrocarbon dimorphism in a wasp sheds light on hydrocarbon biosynthesis genes in Hymenoptera.</title>
        <authorList>
            <person name="Moris V.C."/>
            <person name="Podsiadlowski L."/>
            <person name="Martin S."/>
            <person name="Oeyen J.P."/>
            <person name="Donath A."/>
            <person name="Petersen M."/>
            <person name="Wilbrandt J."/>
            <person name="Misof B."/>
            <person name="Liedtke D."/>
            <person name="Thamm M."/>
            <person name="Scheiner R."/>
            <person name="Schmitt T."/>
            <person name="Niehuis O."/>
        </authorList>
    </citation>
    <scope>NUCLEOTIDE SEQUENCE</scope>
    <source>
        <strain evidence="2">GBR_01_08_01A</strain>
    </source>
</reference>
<dbReference type="EMBL" id="JAIFRP010004407">
    <property type="protein sequence ID" value="KAK2576203.1"/>
    <property type="molecule type" value="Genomic_DNA"/>
</dbReference>
<name>A0AAD9RBA1_9HYME</name>